<dbReference type="InterPro" id="IPR016039">
    <property type="entry name" value="Thiolase-like"/>
</dbReference>
<comment type="caution">
    <text evidence="2">The sequence shown here is derived from an EMBL/GenBank/DDBJ whole genome shotgun (WGS) entry which is preliminary data.</text>
</comment>
<protein>
    <submittedName>
        <fullName evidence="2">Hydroxymethylglutaryl-CoA synthase</fullName>
    </submittedName>
</protein>
<feature type="region of interest" description="Disordered" evidence="1">
    <location>
        <begin position="314"/>
        <end position="334"/>
    </location>
</feature>
<dbReference type="SUPFAM" id="SSF53901">
    <property type="entry name" value="Thiolase-like"/>
    <property type="match status" value="1"/>
</dbReference>
<accession>A0A848KSN7</accession>
<evidence type="ECO:0000313" key="2">
    <source>
        <dbReference type="EMBL" id="NMO01450.1"/>
    </source>
</evidence>
<dbReference type="Proteomes" id="UP000550729">
    <property type="component" value="Unassembled WGS sequence"/>
</dbReference>
<dbReference type="GO" id="GO:0016746">
    <property type="term" value="F:acyltransferase activity"/>
    <property type="evidence" value="ECO:0007669"/>
    <property type="project" value="InterPro"/>
</dbReference>
<keyword evidence="3" id="KW-1185">Reference proteome</keyword>
<evidence type="ECO:0000256" key="1">
    <source>
        <dbReference type="SAM" id="MobiDB-lite"/>
    </source>
</evidence>
<feature type="compositionally biased region" description="Basic and acidic residues" evidence="1">
    <location>
        <begin position="316"/>
        <end position="325"/>
    </location>
</feature>
<dbReference type="RefSeq" id="WP_170193960.1">
    <property type="nucleotide sequence ID" value="NZ_JABBNB010000008.1"/>
</dbReference>
<dbReference type="EMBL" id="JABBNB010000008">
    <property type="protein sequence ID" value="NMO01450.1"/>
    <property type="molecule type" value="Genomic_DNA"/>
</dbReference>
<dbReference type="SUPFAM" id="SSF50249">
    <property type="entry name" value="Nucleic acid-binding proteins"/>
    <property type="match status" value="1"/>
</dbReference>
<evidence type="ECO:0000313" key="3">
    <source>
        <dbReference type="Proteomes" id="UP000550729"/>
    </source>
</evidence>
<reference evidence="2 3" key="1">
    <citation type="submission" date="2020-04" db="EMBL/GenBank/DDBJ databases">
        <title>Gordonia sp. nov. TBRC 11910.</title>
        <authorList>
            <person name="Suriyachadkun C."/>
        </authorList>
    </citation>
    <scope>NUCLEOTIDE SEQUENCE [LARGE SCALE GENOMIC DNA]</scope>
    <source>
        <strain evidence="2 3">TBRC 11910</strain>
    </source>
</reference>
<organism evidence="2 3">
    <name type="scientific">Gordonia asplenii</name>
    <dbReference type="NCBI Taxonomy" id="2725283"/>
    <lineage>
        <taxon>Bacteria</taxon>
        <taxon>Bacillati</taxon>
        <taxon>Actinomycetota</taxon>
        <taxon>Actinomycetes</taxon>
        <taxon>Mycobacteriales</taxon>
        <taxon>Gordoniaceae</taxon>
        <taxon>Gordonia</taxon>
    </lineage>
</organism>
<proteinExistence type="predicted"/>
<gene>
    <name evidence="2" type="ORF">HH308_09500</name>
</gene>
<dbReference type="InterPro" id="IPR012340">
    <property type="entry name" value="NA-bd_OB-fold"/>
</dbReference>
<dbReference type="AlphaFoldDB" id="A0A848KSN7"/>
<sequence>MTVAVLGYGTYFPSWRMAPRDAGHANRIVASFDEDAVTMAVAAARSVIDGLSTAALAQVVLATSSPPYLDKTNATIVHAALGLDRTIAAHDRIGTARSTMSAISADAGPTLLVAADIRTGRPGSADERGGADTAAALYLGSPTTDSPSLADVLVSESRTEEFLDRWREPTELSASSWEERFGYERYAPLITEVADAALDAAGLDQADHVIVTSANSAVAKRATTLVKGQLSTTGSAAGFSGAADPIVALASVLDVAGADETVLLVSAADGVDAVLLRTTGALPAHRQPTSVATQIVGGQAITYPTYLSWRGLLDFEPPRRPEPERPAGPPAGRGSGWKFALQGSRCTVCGFTHLPPMRICRGCGAVDEMTPESVAGRSGRVATFTIDRLAYSPSPPVVDVVVDFDGDGGERGTAAGRSAFEVADARPDELEVGSAVTMTFRRLFTAGGVHNYFWKARQLPSTAESSEA</sequence>
<dbReference type="Gene3D" id="3.40.47.10">
    <property type="match status" value="2"/>
</dbReference>
<name>A0A848KSN7_9ACTN</name>